<protein>
    <recommendedName>
        <fullName evidence="3">Flavin reductase</fullName>
    </recommendedName>
</protein>
<accession>A0A1C5HAG9</accession>
<name>A0A1C5HAG9_9ACTN</name>
<keyword evidence="2" id="KW-1185">Reference proteome</keyword>
<organism evidence="1 2">
    <name type="scientific">Micromonospora siamensis</name>
    <dbReference type="NCBI Taxonomy" id="299152"/>
    <lineage>
        <taxon>Bacteria</taxon>
        <taxon>Bacillati</taxon>
        <taxon>Actinomycetota</taxon>
        <taxon>Actinomycetes</taxon>
        <taxon>Micromonosporales</taxon>
        <taxon>Micromonosporaceae</taxon>
        <taxon>Micromonospora</taxon>
    </lineage>
</organism>
<evidence type="ECO:0000313" key="2">
    <source>
        <dbReference type="Proteomes" id="UP000198210"/>
    </source>
</evidence>
<dbReference type="AlphaFoldDB" id="A0A1C5HAG9"/>
<sequence length="89" mass="9397">MIAGAEPPGSASDEHLPVPPGWTCGSCGADWPCPPKRDRLLHEYQVDRASLSVYLGSCLAAATEDLRGAPSPGLQDRFIGWLPRGPRGG</sequence>
<reference evidence="1 2" key="1">
    <citation type="submission" date="2016-06" db="EMBL/GenBank/DDBJ databases">
        <authorList>
            <person name="Kjaerup R.B."/>
            <person name="Dalgaard T.S."/>
            <person name="Juul-Madsen H.R."/>
        </authorList>
    </citation>
    <scope>NUCLEOTIDE SEQUENCE [LARGE SCALE GENOMIC DNA]</scope>
    <source>
        <strain evidence="1 2">DSM 45097</strain>
    </source>
</reference>
<dbReference type="Proteomes" id="UP000198210">
    <property type="component" value="Chromosome I"/>
</dbReference>
<proteinExistence type="predicted"/>
<evidence type="ECO:0008006" key="3">
    <source>
        <dbReference type="Google" id="ProtNLM"/>
    </source>
</evidence>
<evidence type="ECO:0000313" key="1">
    <source>
        <dbReference type="EMBL" id="SCG43036.1"/>
    </source>
</evidence>
<gene>
    <name evidence="1" type="ORF">GA0074704_1356</name>
</gene>
<dbReference type="EMBL" id="LT607751">
    <property type="protein sequence ID" value="SCG43036.1"/>
    <property type="molecule type" value="Genomic_DNA"/>
</dbReference>
<dbReference type="RefSeq" id="WP_088969697.1">
    <property type="nucleotide sequence ID" value="NZ_JBHLYF010000014.1"/>
</dbReference>